<dbReference type="GeneID" id="37056650"/>
<evidence type="ECO:0000313" key="2">
    <source>
        <dbReference type="EMBL" id="PWY75639.1"/>
    </source>
</evidence>
<sequence length="225" mass="25419">MCYVLSKPYSGLGLASPHFLFAISCIGASFDDYSKESICGQLETIKKKRQRMDEPMKPCPRVSEEDRLYEGLTPVEGDVPLPTSTPRSSPICKQSNDSVSDTGTWGPWRSYRTVGCHQFEDQDSPCTVGTSDMFVTLEPHETWIHVEKREIKFDLPEDAQTGEVLRYQFKGCKLSWWDWRVKEDHIDTIVRVVGFGTAIAIPPDNNGRPNVLVLASNTLQFIVIE</sequence>
<dbReference type="RefSeq" id="XP_025389169.1">
    <property type="nucleotide sequence ID" value="XM_025534688.1"/>
</dbReference>
<accession>A0A317VPV9</accession>
<dbReference type="EMBL" id="MSFU01000009">
    <property type="protein sequence ID" value="PWY75639.1"/>
    <property type="molecule type" value="Genomic_DNA"/>
</dbReference>
<protein>
    <submittedName>
        <fullName evidence="2">Uncharacterized protein</fullName>
    </submittedName>
</protein>
<reference evidence="2" key="1">
    <citation type="submission" date="2016-12" db="EMBL/GenBank/DDBJ databases">
        <title>The genomes of Aspergillus section Nigri reveals drivers in fungal speciation.</title>
        <authorList>
            <consortium name="DOE Joint Genome Institute"/>
            <person name="Vesth T.C."/>
            <person name="Nybo J."/>
            <person name="Theobald S."/>
            <person name="Brandl J."/>
            <person name="Frisvad J.C."/>
            <person name="Nielsen K.F."/>
            <person name="Lyhne E.K."/>
            <person name="Kogle M.E."/>
            <person name="Kuo A."/>
            <person name="Riley R."/>
            <person name="Clum A."/>
            <person name="Nolan M."/>
            <person name="Lipzen A."/>
            <person name="Salamov A."/>
            <person name="Henrissat B."/>
            <person name="Wiebenga A."/>
            <person name="De vries R.P."/>
            <person name="Grigoriev I.V."/>
            <person name="Mortensen U.H."/>
            <person name="Andersen M.R."/>
            <person name="Baker S.E."/>
        </authorList>
    </citation>
    <scope>NUCLEOTIDE SEQUENCE</scope>
    <source>
        <strain evidence="2">CBS 122712</strain>
    </source>
</reference>
<dbReference type="AlphaFoldDB" id="A0A317VPV9"/>
<comment type="caution">
    <text evidence="2">The sequence shown here is derived from an EMBL/GenBank/DDBJ whole genome shotgun (WGS) entry which is preliminary data.</text>
</comment>
<evidence type="ECO:0000256" key="1">
    <source>
        <dbReference type="SAM" id="MobiDB-lite"/>
    </source>
</evidence>
<evidence type="ECO:0000313" key="3">
    <source>
        <dbReference type="Proteomes" id="UP000246171"/>
    </source>
</evidence>
<keyword evidence="3" id="KW-1185">Reference proteome</keyword>
<organism evidence="2 3">
    <name type="scientific">Aspergillus eucalypticola (strain CBS 122712 / IBT 29274)</name>
    <dbReference type="NCBI Taxonomy" id="1448314"/>
    <lineage>
        <taxon>Eukaryota</taxon>
        <taxon>Fungi</taxon>
        <taxon>Dikarya</taxon>
        <taxon>Ascomycota</taxon>
        <taxon>Pezizomycotina</taxon>
        <taxon>Eurotiomycetes</taxon>
        <taxon>Eurotiomycetidae</taxon>
        <taxon>Eurotiales</taxon>
        <taxon>Aspergillaceae</taxon>
        <taxon>Aspergillus</taxon>
        <taxon>Aspergillus subgen. Circumdati</taxon>
    </lineage>
</organism>
<name>A0A317VPV9_ASPEC</name>
<dbReference type="OrthoDB" id="4323953at2759"/>
<feature type="region of interest" description="Disordered" evidence="1">
    <location>
        <begin position="73"/>
        <end position="98"/>
    </location>
</feature>
<proteinExistence type="predicted"/>
<dbReference type="Proteomes" id="UP000246171">
    <property type="component" value="Unassembled WGS sequence"/>
</dbReference>
<gene>
    <name evidence="2" type="ORF">BO83DRAFT_416288</name>
</gene>
<feature type="compositionally biased region" description="Polar residues" evidence="1">
    <location>
        <begin position="82"/>
        <end position="98"/>
    </location>
</feature>
<dbReference type="PROSITE" id="PS51257">
    <property type="entry name" value="PROKAR_LIPOPROTEIN"/>
    <property type="match status" value="1"/>
</dbReference>
<dbReference type="VEuPathDB" id="FungiDB:BO83DRAFT_416288"/>